<evidence type="ECO:0000256" key="7">
    <source>
        <dbReference type="ARBA" id="ARBA00022807"/>
    </source>
</evidence>
<dbReference type="InterPro" id="IPR038765">
    <property type="entry name" value="Papain-like_cys_pep_sf"/>
</dbReference>
<evidence type="ECO:0000256" key="11">
    <source>
        <dbReference type="ARBA" id="ARBA00042420"/>
    </source>
</evidence>
<feature type="compositionally biased region" description="Pro residues" evidence="13">
    <location>
        <begin position="664"/>
        <end position="681"/>
    </location>
</feature>
<dbReference type="OrthoDB" id="5987745at2759"/>
<comment type="caution">
    <text evidence="15">The sequence shown here is derived from an EMBL/GenBank/DDBJ whole genome shotgun (WGS) entry which is preliminary data.</text>
</comment>
<keyword evidence="7" id="KW-0788">Thiol protease</keyword>
<name>A0A3M6V252_POCDA</name>
<dbReference type="InterPro" id="IPR001394">
    <property type="entry name" value="Peptidase_C19_UCH"/>
</dbReference>
<feature type="region of interest" description="Disordered" evidence="13">
    <location>
        <begin position="442"/>
        <end position="1029"/>
    </location>
</feature>
<evidence type="ECO:0000313" key="15">
    <source>
        <dbReference type="EMBL" id="RMX60033.1"/>
    </source>
</evidence>
<feature type="compositionally biased region" description="Basic and acidic residues" evidence="13">
    <location>
        <begin position="984"/>
        <end position="1001"/>
    </location>
</feature>
<dbReference type="EMBL" id="RCHS01000245">
    <property type="protein sequence ID" value="RMX60033.1"/>
    <property type="molecule type" value="Genomic_DNA"/>
</dbReference>
<dbReference type="Pfam" id="PF00443">
    <property type="entry name" value="UCH"/>
    <property type="match status" value="1"/>
</dbReference>
<feature type="compositionally biased region" description="Basic and acidic residues" evidence="13">
    <location>
        <begin position="78"/>
        <end position="91"/>
    </location>
</feature>
<dbReference type="GO" id="GO:0006508">
    <property type="term" value="P:proteolysis"/>
    <property type="evidence" value="ECO:0007669"/>
    <property type="project" value="UniProtKB-KW"/>
</dbReference>
<dbReference type="Gene3D" id="3.90.70.10">
    <property type="entry name" value="Cysteine proteinases"/>
    <property type="match status" value="1"/>
</dbReference>
<dbReference type="Proteomes" id="UP000275408">
    <property type="component" value="Unassembled WGS sequence"/>
</dbReference>
<dbReference type="EC" id="3.4.19.12" evidence="3"/>
<evidence type="ECO:0000256" key="3">
    <source>
        <dbReference type="ARBA" id="ARBA00012759"/>
    </source>
</evidence>
<dbReference type="FunFam" id="3.90.70.10:FF:000119">
    <property type="entry name" value="Ubiquitin specific peptidase 36"/>
    <property type="match status" value="1"/>
</dbReference>
<comment type="similarity">
    <text evidence="2">Belongs to the peptidase C19 family.</text>
</comment>
<proteinExistence type="inferred from homology"/>
<keyword evidence="4" id="KW-0645">Protease</keyword>
<evidence type="ECO:0000256" key="12">
    <source>
        <dbReference type="ARBA" id="ARBA00043009"/>
    </source>
</evidence>
<dbReference type="InterPro" id="IPR050164">
    <property type="entry name" value="Peptidase_C19"/>
</dbReference>
<evidence type="ECO:0000256" key="6">
    <source>
        <dbReference type="ARBA" id="ARBA00022801"/>
    </source>
</evidence>
<evidence type="ECO:0000259" key="14">
    <source>
        <dbReference type="PROSITE" id="PS50235"/>
    </source>
</evidence>
<keyword evidence="5" id="KW-0833">Ubl conjugation pathway</keyword>
<feature type="compositionally biased region" description="Polar residues" evidence="13">
    <location>
        <begin position="548"/>
        <end position="578"/>
    </location>
</feature>
<feature type="compositionally biased region" description="Low complexity" evidence="13">
    <location>
        <begin position="646"/>
        <end position="663"/>
    </location>
</feature>
<dbReference type="PANTHER" id="PTHR24006">
    <property type="entry name" value="UBIQUITIN CARBOXYL-TERMINAL HYDROLASE"/>
    <property type="match status" value="1"/>
</dbReference>
<gene>
    <name evidence="15" type="ORF">pdam_00004528</name>
</gene>
<evidence type="ECO:0000256" key="1">
    <source>
        <dbReference type="ARBA" id="ARBA00000707"/>
    </source>
</evidence>
<feature type="compositionally biased region" description="Polar residues" evidence="13">
    <location>
        <begin position="474"/>
        <end position="495"/>
    </location>
</feature>
<dbReference type="GO" id="GO:0004843">
    <property type="term" value="F:cysteine-type deubiquitinase activity"/>
    <property type="evidence" value="ECO:0007669"/>
    <property type="project" value="UniProtKB-EC"/>
</dbReference>
<evidence type="ECO:0000313" key="16">
    <source>
        <dbReference type="Proteomes" id="UP000275408"/>
    </source>
</evidence>
<dbReference type="SUPFAM" id="SSF54001">
    <property type="entry name" value="Cysteine proteinases"/>
    <property type="match status" value="1"/>
</dbReference>
<dbReference type="GO" id="GO:0005634">
    <property type="term" value="C:nucleus"/>
    <property type="evidence" value="ECO:0007669"/>
    <property type="project" value="TreeGrafter"/>
</dbReference>
<accession>A0A3M6V252</accession>
<dbReference type="PROSITE" id="PS00972">
    <property type="entry name" value="USP_1"/>
    <property type="match status" value="1"/>
</dbReference>
<feature type="compositionally biased region" description="Basic residues" evidence="13">
    <location>
        <begin position="756"/>
        <end position="783"/>
    </location>
</feature>
<feature type="compositionally biased region" description="Basic and acidic residues" evidence="13">
    <location>
        <begin position="597"/>
        <end position="620"/>
    </location>
</feature>
<dbReference type="STRING" id="46731.A0A3M6V252"/>
<feature type="compositionally biased region" description="Basic and acidic residues" evidence="13">
    <location>
        <begin position="728"/>
        <end position="755"/>
    </location>
</feature>
<feature type="compositionally biased region" description="Basic residues" evidence="13">
    <location>
        <begin position="1004"/>
        <end position="1029"/>
    </location>
</feature>
<comment type="catalytic activity">
    <reaction evidence="1">
        <text>Thiol-dependent hydrolysis of ester, thioester, amide, peptide and isopeptide bonds formed by the C-terminal Gly of ubiquitin (a 76-residue protein attached to proteins as an intracellular targeting signal).</text>
        <dbReference type="EC" id="3.4.19.12"/>
    </reaction>
</comment>
<dbReference type="PROSITE" id="PS00973">
    <property type="entry name" value="USP_2"/>
    <property type="match status" value="1"/>
</dbReference>
<reference evidence="15 16" key="1">
    <citation type="journal article" date="2018" name="Sci. Rep.">
        <title>Comparative analysis of the Pocillopora damicornis genome highlights role of immune system in coral evolution.</title>
        <authorList>
            <person name="Cunning R."/>
            <person name="Bay R.A."/>
            <person name="Gillette P."/>
            <person name="Baker A.C."/>
            <person name="Traylor-Knowles N."/>
        </authorList>
    </citation>
    <scope>NUCLEOTIDE SEQUENCE [LARGE SCALE GENOMIC DNA]</scope>
    <source>
        <strain evidence="15">RSMAS</strain>
        <tissue evidence="15">Whole animal</tissue>
    </source>
</reference>
<protein>
    <recommendedName>
        <fullName evidence="8">Ubiquitin carboxyl-terminal hydrolase 36</fullName>
        <ecNumber evidence="3">3.4.19.12</ecNumber>
    </recommendedName>
    <alternativeName>
        <fullName evidence="11">Deubiquitinating enzyme 36</fullName>
    </alternativeName>
    <alternativeName>
        <fullName evidence="10">Protein scrawny</fullName>
    </alternativeName>
    <alternativeName>
        <fullName evidence="9">Ubiquitin thioesterase 36</fullName>
    </alternativeName>
    <alternativeName>
        <fullName evidence="12">Ubiquitin-specific-processing protease 36</fullName>
    </alternativeName>
</protein>
<keyword evidence="16" id="KW-1185">Reference proteome</keyword>
<evidence type="ECO:0000256" key="10">
    <source>
        <dbReference type="ARBA" id="ARBA00042154"/>
    </source>
</evidence>
<organism evidence="15 16">
    <name type="scientific">Pocillopora damicornis</name>
    <name type="common">Cauliflower coral</name>
    <name type="synonym">Millepora damicornis</name>
    <dbReference type="NCBI Taxonomy" id="46731"/>
    <lineage>
        <taxon>Eukaryota</taxon>
        <taxon>Metazoa</taxon>
        <taxon>Cnidaria</taxon>
        <taxon>Anthozoa</taxon>
        <taxon>Hexacorallia</taxon>
        <taxon>Scleractinia</taxon>
        <taxon>Astrocoeniina</taxon>
        <taxon>Pocilloporidae</taxon>
        <taxon>Pocillopora</taxon>
    </lineage>
</organism>
<evidence type="ECO:0000256" key="5">
    <source>
        <dbReference type="ARBA" id="ARBA00022786"/>
    </source>
</evidence>
<dbReference type="GO" id="GO:0016579">
    <property type="term" value="P:protein deubiquitination"/>
    <property type="evidence" value="ECO:0007669"/>
    <property type="project" value="InterPro"/>
</dbReference>
<feature type="compositionally biased region" description="Polar residues" evidence="13">
    <location>
        <begin position="907"/>
        <end position="919"/>
    </location>
</feature>
<evidence type="ECO:0000256" key="13">
    <source>
        <dbReference type="SAM" id="MobiDB-lite"/>
    </source>
</evidence>
<keyword evidence="6" id="KW-0378">Hydrolase</keyword>
<dbReference type="CDD" id="cd02661">
    <property type="entry name" value="Peptidase_C19E"/>
    <property type="match status" value="1"/>
</dbReference>
<dbReference type="OMA" id="HANGHCK"/>
<feature type="compositionally biased region" description="Low complexity" evidence="13">
    <location>
        <begin position="682"/>
        <end position="694"/>
    </location>
</feature>
<feature type="compositionally biased region" description="Basic and acidic residues" evidence="13">
    <location>
        <begin position="526"/>
        <end position="544"/>
    </location>
</feature>
<evidence type="ECO:0000256" key="2">
    <source>
        <dbReference type="ARBA" id="ARBA00009085"/>
    </source>
</evidence>
<feature type="region of interest" description="Disordered" evidence="13">
    <location>
        <begin position="67"/>
        <end position="95"/>
    </location>
</feature>
<sequence length="1029" mass="115897">MSSVAVQVMPSVTNFSKDSLITNKLASDLDAKLVSSSKKVLLQRIEFKPASKPDEQYENLRKKYVPANSPSTNHANGHCKEQLRSPDKNSNEEMPSPKVILFPVEKVELYWKQVRRVGPGLSNMGNTCFLNSVLQVLTYTAPLVNYLASKAHSEKCRSVGFCMLCELQKHIVRSFGHHQGEAIKPMAIIQKLKFIAKHLRFGHQEDAHEFLRYVIDGMQKSCLAADGYTEKLDRMSKQTTMVHQVFGGYYRSQVCCLKCKNNSNTFDPLMDIMLDIKHVPSVEKALQRSVKLELLDGENLYMCPRCKRKVPAHKQFLIHRAPNILTLQLKRFDYNQSFGGKISKHVEYAEYLNLRPFMTSQGPPIKYRLYSVLVHSGYSSNSGHYYCYVRASNGTWYQMNDSMVRQVALKAVLSQQAYLLFYIKQTSKQELKSPLTSPKTVSIQRTSAIPRDNLPKVIQSNDVGTPVKSGITFHRQSSSTSTVTKPSATPTSNHAPSVPLAPPSQRPKFTFNISPGNKGNKTESSTAKHEGKEKYDKNGLKEKFINPGTESLSSETKSPISSLSKFSETLSKPDTSKSPGKLDGSSVEVKGQALGGQKDKIKETSDEGLPLRKENKEKKLSPKKPRPPPLFIPRPLVQGKGIPSHTPKSTTPWTVTPKTTSEPPFGPMSPPPPGVAPPQPSPSSAISDTSSTSSMMGKTGEWTVSDKTALTPGPRLPERQHAGWQVSKKFEVEKKESQILQKEENSGKIDEESDKKKKRKKHKKEKKMKKERKEKSKKKHKKLSALLDDDEVDKKETRKRKQKKAAEKDANEPSQQRKSVEKSKSKKHKIKCREGDVSPSKKPKLVCYDDSSSGSESEKLNRGREAGKSANVDFRRTTTESRVPVIHEDEPRKTNATRRATWDGSRDSSTVAQLLSSSKGLHGYGSSVTSWDGGENTVDRSGGKSDRKRQRQDPWDEDYDRGKVKKVKNSRDTSARRFNGNPFQREHDKRKSKQESKERFSKPFSKHRHSRQNHFSKSHSSRKYQRLST</sequence>
<feature type="compositionally biased region" description="Basic and acidic residues" evidence="13">
    <location>
        <begin position="856"/>
        <end position="893"/>
    </location>
</feature>
<evidence type="ECO:0000256" key="4">
    <source>
        <dbReference type="ARBA" id="ARBA00022670"/>
    </source>
</evidence>
<dbReference type="PROSITE" id="PS50235">
    <property type="entry name" value="USP_3"/>
    <property type="match status" value="1"/>
</dbReference>
<dbReference type="InterPro" id="IPR018200">
    <property type="entry name" value="USP_CS"/>
</dbReference>
<dbReference type="PANTHER" id="PTHR24006:SF758">
    <property type="entry name" value="UBIQUITIN CARBOXYL-TERMINAL HYDROLASE 36"/>
    <property type="match status" value="1"/>
</dbReference>
<evidence type="ECO:0000256" key="8">
    <source>
        <dbReference type="ARBA" id="ARBA00039432"/>
    </source>
</evidence>
<feature type="compositionally biased region" description="Polar residues" evidence="13">
    <location>
        <begin position="511"/>
        <end position="525"/>
    </location>
</feature>
<dbReference type="InterPro" id="IPR028889">
    <property type="entry name" value="USP"/>
</dbReference>
<feature type="domain" description="USP" evidence="14">
    <location>
        <begin position="119"/>
        <end position="425"/>
    </location>
</feature>
<dbReference type="AlphaFoldDB" id="A0A3M6V252"/>
<evidence type="ECO:0000256" key="9">
    <source>
        <dbReference type="ARBA" id="ARBA00041300"/>
    </source>
</evidence>
<dbReference type="GO" id="GO:0005829">
    <property type="term" value="C:cytosol"/>
    <property type="evidence" value="ECO:0007669"/>
    <property type="project" value="TreeGrafter"/>
</dbReference>